<dbReference type="PROSITE" id="PS50005">
    <property type="entry name" value="TPR"/>
    <property type="match status" value="5"/>
</dbReference>
<evidence type="ECO:0000256" key="2">
    <source>
        <dbReference type="ARBA" id="ARBA00022803"/>
    </source>
</evidence>
<feature type="repeat" description="TPR" evidence="3">
    <location>
        <begin position="138"/>
        <end position="171"/>
    </location>
</feature>
<sequence>MIDWNKQGHTYLKEKAIEKAAEAFNRAIEDHPKDPIGYSNFGNLLLTIHEPARALAFFNKALELQSDYAPASYGLGNALYELERYEEAIPCFQLAEQNGVTDDGDIHYMLGMSYVNLSQLMMGLVHLQRAVELNEQDSEARFQYALCLAKLGSLQLALQQFDQVIEQQPEHADAHYNKGVALASRGQTAEAIMAFQTAIKHQKDHVLAANGLRALESAVEGNNEIKDEQL</sequence>
<keyword evidence="1" id="KW-0677">Repeat</keyword>
<name>A0A8J2ZY17_9BACL</name>
<dbReference type="EMBL" id="BMFV01000028">
    <property type="protein sequence ID" value="GGH85720.1"/>
    <property type="molecule type" value="Genomic_DNA"/>
</dbReference>
<dbReference type="PANTHER" id="PTHR44858:SF1">
    <property type="entry name" value="UDP-N-ACETYLGLUCOSAMINE--PEPTIDE N-ACETYLGLUCOSAMINYLTRANSFERASE SPINDLY-RELATED"/>
    <property type="match status" value="1"/>
</dbReference>
<feature type="repeat" description="TPR" evidence="3">
    <location>
        <begin position="2"/>
        <end position="34"/>
    </location>
</feature>
<keyword evidence="5" id="KW-1185">Reference proteome</keyword>
<feature type="repeat" description="TPR" evidence="3">
    <location>
        <begin position="104"/>
        <end position="137"/>
    </location>
</feature>
<dbReference type="Pfam" id="PF13432">
    <property type="entry name" value="TPR_16"/>
    <property type="match status" value="2"/>
</dbReference>
<keyword evidence="2 3" id="KW-0802">TPR repeat</keyword>
<proteinExistence type="predicted"/>
<dbReference type="Proteomes" id="UP000656813">
    <property type="component" value="Unassembled WGS sequence"/>
</dbReference>
<gene>
    <name evidence="4" type="primary">yrrB</name>
    <name evidence="4" type="ORF">GCM10007096_31760</name>
</gene>
<evidence type="ECO:0000313" key="5">
    <source>
        <dbReference type="Proteomes" id="UP000656813"/>
    </source>
</evidence>
<dbReference type="RefSeq" id="WP_188498370.1">
    <property type="nucleotide sequence ID" value="NZ_BMFV01000028.1"/>
</dbReference>
<comment type="caution">
    <text evidence="4">The sequence shown here is derived from an EMBL/GenBank/DDBJ whole genome shotgun (WGS) entry which is preliminary data.</text>
</comment>
<evidence type="ECO:0000256" key="1">
    <source>
        <dbReference type="ARBA" id="ARBA00022737"/>
    </source>
</evidence>
<evidence type="ECO:0000256" key="3">
    <source>
        <dbReference type="PROSITE-ProRule" id="PRU00339"/>
    </source>
</evidence>
<feature type="repeat" description="TPR" evidence="3">
    <location>
        <begin position="35"/>
        <end position="68"/>
    </location>
</feature>
<dbReference type="InterPro" id="IPR011990">
    <property type="entry name" value="TPR-like_helical_dom_sf"/>
</dbReference>
<reference evidence="4" key="1">
    <citation type="journal article" date="2014" name="Int. J. Syst. Evol. Microbiol.">
        <title>Complete genome sequence of Corynebacterium casei LMG S-19264T (=DSM 44701T), isolated from a smear-ripened cheese.</title>
        <authorList>
            <consortium name="US DOE Joint Genome Institute (JGI-PGF)"/>
            <person name="Walter F."/>
            <person name="Albersmeier A."/>
            <person name="Kalinowski J."/>
            <person name="Ruckert C."/>
        </authorList>
    </citation>
    <scope>NUCLEOTIDE SEQUENCE</scope>
    <source>
        <strain evidence="4">CGMCC 1.12777</strain>
    </source>
</reference>
<dbReference type="InterPro" id="IPR019734">
    <property type="entry name" value="TPR_rpt"/>
</dbReference>
<dbReference type="SMART" id="SM00028">
    <property type="entry name" value="TPR"/>
    <property type="match status" value="6"/>
</dbReference>
<feature type="repeat" description="TPR" evidence="3">
    <location>
        <begin position="172"/>
        <end position="205"/>
    </location>
</feature>
<dbReference type="AlphaFoldDB" id="A0A8J2ZY17"/>
<dbReference type="Pfam" id="PF13181">
    <property type="entry name" value="TPR_8"/>
    <property type="match status" value="1"/>
</dbReference>
<dbReference type="Gene3D" id="1.25.40.10">
    <property type="entry name" value="Tetratricopeptide repeat domain"/>
    <property type="match status" value="2"/>
</dbReference>
<dbReference type="InterPro" id="IPR050498">
    <property type="entry name" value="Ycf3"/>
</dbReference>
<dbReference type="SUPFAM" id="SSF81901">
    <property type="entry name" value="HCP-like"/>
    <property type="match status" value="1"/>
</dbReference>
<reference evidence="4" key="2">
    <citation type="submission" date="2020-09" db="EMBL/GenBank/DDBJ databases">
        <authorList>
            <person name="Sun Q."/>
            <person name="Zhou Y."/>
        </authorList>
    </citation>
    <scope>NUCLEOTIDE SEQUENCE</scope>
    <source>
        <strain evidence="4">CGMCC 1.12777</strain>
    </source>
</reference>
<evidence type="ECO:0000313" key="4">
    <source>
        <dbReference type="EMBL" id="GGH85720.1"/>
    </source>
</evidence>
<protein>
    <submittedName>
        <fullName evidence="4">TPR repeat-containing protein YrrB</fullName>
    </submittedName>
</protein>
<dbReference type="PANTHER" id="PTHR44858">
    <property type="entry name" value="TETRATRICOPEPTIDE REPEAT PROTEIN 6"/>
    <property type="match status" value="1"/>
</dbReference>
<organism evidence="4 5">
    <name type="scientific">Pullulanibacillus pueri</name>
    <dbReference type="NCBI Taxonomy" id="1437324"/>
    <lineage>
        <taxon>Bacteria</taxon>
        <taxon>Bacillati</taxon>
        <taxon>Bacillota</taxon>
        <taxon>Bacilli</taxon>
        <taxon>Bacillales</taxon>
        <taxon>Sporolactobacillaceae</taxon>
        <taxon>Pullulanibacillus</taxon>
    </lineage>
</organism>
<accession>A0A8J2ZY17</accession>